<reference evidence="3 4" key="1">
    <citation type="submission" date="2016-04" db="EMBL/GenBank/DDBJ databases">
        <title>Peptidophaga gingivicola gen. nov., sp. nov., isolated from human subgingival plaque.</title>
        <authorList>
            <person name="Beall C.J."/>
            <person name="Mokrzan E.M."/>
            <person name="Griffen A.L."/>
            <person name="Leys E.J."/>
        </authorList>
    </citation>
    <scope>NUCLEOTIDE SEQUENCE [LARGE SCALE GENOMIC DNA]</scope>
    <source>
        <strain evidence="3 4">BA112</strain>
    </source>
</reference>
<evidence type="ECO:0000313" key="3">
    <source>
        <dbReference type="EMBL" id="OAP85888.1"/>
    </source>
</evidence>
<feature type="region of interest" description="Disordered" evidence="1">
    <location>
        <begin position="273"/>
        <end position="306"/>
    </location>
</feature>
<organism evidence="3 4">
    <name type="scientific">Peptidiphaga gingivicola</name>
    <dbReference type="NCBI Taxonomy" id="2741497"/>
    <lineage>
        <taxon>Bacteria</taxon>
        <taxon>Bacillati</taxon>
        <taxon>Actinomycetota</taxon>
        <taxon>Actinomycetes</taxon>
        <taxon>Actinomycetales</taxon>
        <taxon>Actinomycetaceae</taxon>
        <taxon>Peptidiphaga</taxon>
    </lineage>
</organism>
<dbReference type="RefSeq" id="WP_009198237.1">
    <property type="nucleotide sequence ID" value="NZ_LVZK01000001.1"/>
</dbReference>
<dbReference type="STRING" id="1823756.A4H34_01455"/>
<accession>A0A179B2F5</accession>
<evidence type="ECO:0000256" key="1">
    <source>
        <dbReference type="SAM" id="MobiDB-lite"/>
    </source>
</evidence>
<feature type="compositionally biased region" description="Polar residues" evidence="1">
    <location>
        <begin position="284"/>
        <end position="306"/>
    </location>
</feature>
<feature type="signal peptide" evidence="2">
    <location>
        <begin position="1"/>
        <end position="19"/>
    </location>
</feature>
<evidence type="ECO:0000313" key="4">
    <source>
        <dbReference type="Proteomes" id="UP000078368"/>
    </source>
</evidence>
<name>A0A179B2F5_9ACTO</name>
<sequence>MSRKAIAVAAVAAVLTVSACSSEKTADIDGATLMSKVSSKLSSNTQKGDKIFTKDGVLTASIDFEAKAPSSSGIKEGKAKGDLEMKVDSEKHGIAIKAKGDFKGKAFKDVSKGMSDKGSGSIEAYGEKTNDGGYRVYFNANDKQWKYTSVGKSDYQSFLNEVQKSAKQQSGNLKGKIDKFMNDAKQYVDIDVKENGDDYIATVTPKDVVINQLVSQAGKEGVKINKNDVKVKLVVTTKKSDYSLKELKADVDIKSTDDKFSLKGNANMKIEEKDVSIDVPKSAKNGTSVPLQELLGSSSSKAFSQD</sequence>
<dbReference type="EMBL" id="LVZK01000001">
    <property type="protein sequence ID" value="OAP85888.1"/>
    <property type="molecule type" value="Genomic_DNA"/>
</dbReference>
<feature type="chain" id="PRO_5039581349" description="Lipoprotein" evidence="2">
    <location>
        <begin position="20"/>
        <end position="306"/>
    </location>
</feature>
<gene>
    <name evidence="3" type="ORF">A4H34_01455</name>
</gene>
<evidence type="ECO:0000256" key="2">
    <source>
        <dbReference type="SAM" id="SignalP"/>
    </source>
</evidence>
<dbReference type="PROSITE" id="PS51257">
    <property type="entry name" value="PROKAR_LIPOPROTEIN"/>
    <property type="match status" value="1"/>
</dbReference>
<dbReference type="AlphaFoldDB" id="A0A179B2F5"/>
<proteinExistence type="predicted"/>
<protein>
    <recommendedName>
        <fullName evidence="5">Lipoprotein</fullName>
    </recommendedName>
</protein>
<keyword evidence="4" id="KW-1185">Reference proteome</keyword>
<evidence type="ECO:0008006" key="5">
    <source>
        <dbReference type="Google" id="ProtNLM"/>
    </source>
</evidence>
<comment type="caution">
    <text evidence="3">The sequence shown here is derived from an EMBL/GenBank/DDBJ whole genome shotgun (WGS) entry which is preliminary data.</text>
</comment>
<dbReference type="Proteomes" id="UP000078368">
    <property type="component" value="Unassembled WGS sequence"/>
</dbReference>
<keyword evidence="2" id="KW-0732">Signal</keyword>